<keyword evidence="1" id="KW-0472">Membrane</keyword>
<feature type="transmembrane region" description="Helical" evidence="1">
    <location>
        <begin position="102"/>
        <end position="122"/>
    </location>
</feature>
<keyword evidence="1" id="KW-1133">Transmembrane helix</keyword>
<gene>
    <name evidence="2" type="ORF">ASTO00021_LOCUS9827</name>
</gene>
<accession>A0A7S3PHV1</accession>
<sequence>MAVSDDIAQHYAMIEKLQWSLIFGSAFAVFGISLITNAMWPRHKRRAKPLPEDKEFQQLIKKHKLKQPGMYYFPVDETIATPSGFIRVHGVGYTSRMGLVQAFLGFLVNLFVSFMVVFFLVWAEVELASMAASLMAGLLTTGFYNGGILWLPIWRPYSIFDFSLDLLDGILYGVVTAAMFTLLLE</sequence>
<name>A0A7S3PHV1_9STRA</name>
<evidence type="ECO:0000313" key="2">
    <source>
        <dbReference type="EMBL" id="CAE0439643.1"/>
    </source>
</evidence>
<dbReference type="AlphaFoldDB" id="A0A7S3PHV1"/>
<keyword evidence="1" id="KW-0812">Transmembrane</keyword>
<feature type="transmembrane region" description="Helical" evidence="1">
    <location>
        <begin position="134"/>
        <end position="154"/>
    </location>
</feature>
<organism evidence="2">
    <name type="scientific">Aplanochytrium stocchinoi</name>
    <dbReference type="NCBI Taxonomy" id="215587"/>
    <lineage>
        <taxon>Eukaryota</taxon>
        <taxon>Sar</taxon>
        <taxon>Stramenopiles</taxon>
        <taxon>Bigyra</taxon>
        <taxon>Labyrinthulomycetes</taxon>
        <taxon>Thraustochytrida</taxon>
        <taxon>Thraustochytriidae</taxon>
        <taxon>Aplanochytrium</taxon>
    </lineage>
</organism>
<proteinExistence type="predicted"/>
<dbReference type="EMBL" id="HBIN01013028">
    <property type="protein sequence ID" value="CAE0439643.1"/>
    <property type="molecule type" value="Transcribed_RNA"/>
</dbReference>
<feature type="transmembrane region" description="Helical" evidence="1">
    <location>
        <begin position="20"/>
        <end position="40"/>
    </location>
</feature>
<evidence type="ECO:0000256" key="1">
    <source>
        <dbReference type="SAM" id="Phobius"/>
    </source>
</evidence>
<protein>
    <submittedName>
        <fullName evidence="2">Uncharacterized protein</fullName>
    </submittedName>
</protein>
<feature type="transmembrane region" description="Helical" evidence="1">
    <location>
        <begin position="166"/>
        <end position="184"/>
    </location>
</feature>
<reference evidence="2" key="1">
    <citation type="submission" date="2021-01" db="EMBL/GenBank/DDBJ databases">
        <authorList>
            <person name="Corre E."/>
            <person name="Pelletier E."/>
            <person name="Niang G."/>
            <person name="Scheremetjew M."/>
            <person name="Finn R."/>
            <person name="Kale V."/>
            <person name="Holt S."/>
            <person name="Cochrane G."/>
            <person name="Meng A."/>
            <person name="Brown T."/>
            <person name="Cohen L."/>
        </authorList>
    </citation>
    <scope>NUCLEOTIDE SEQUENCE</scope>
    <source>
        <strain evidence="2">GSBS06</strain>
    </source>
</reference>